<evidence type="ECO:0000256" key="4">
    <source>
        <dbReference type="ARBA" id="ARBA00023163"/>
    </source>
</evidence>
<accession>A0ABM1DRL1</accession>
<evidence type="ECO:0000313" key="12">
    <source>
        <dbReference type="RefSeq" id="XP_014662582.1"/>
    </source>
</evidence>
<dbReference type="PROSITE" id="PS50953">
    <property type="entry name" value="KID"/>
    <property type="match status" value="1"/>
</dbReference>
<dbReference type="SUPFAM" id="SSF57959">
    <property type="entry name" value="Leucine zipper domain"/>
    <property type="match status" value="1"/>
</dbReference>
<feature type="coiled-coil region" evidence="6">
    <location>
        <begin position="263"/>
        <end position="297"/>
    </location>
</feature>
<feature type="region of interest" description="Disordered" evidence="7">
    <location>
        <begin position="67"/>
        <end position="147"/>
    </location>
</feature>
<dbReference type="InterPro" id="IPR004827">
    <property type="entry name" value="bZIP"/>
</dbReference>
<proteinExistence type="predicted"/>
<evidence type="ECO:0000313" key="11">
    <source>
        <dbReference type="RefSeq" id="XP_014662581.1"/>
    </source>
</evidence>
<name>A0ABM1DRL1_PRICU</name>
<sequence>MVMDISGEERRERKRRERASRGNVSMVYMTSAGQPISYVQPFIHPSQQSVIQSAQSLQSLQANTEFRGIAAKRDQPEWETKKRREMYTRRPSYRKILSELSSPDGQQLAKMKESSSSQDSDSASEQDPVGMASIPRLPCGAAEPQVSSTGRNMAQGLQTFTMSNANSEGVTPDSIFKYAQSSDDGHVLQMPGLKGMSMHSPVQLIQGADGQLIPVTACEQSYSQQDTADEMEQATSTHRRGHAQVGKREHRLMKNREAARECRRKKKEYVKCLENRVAVLESQNKQLIEELKSLKKLYCQKSD</sequence>
<keyword evidence="2" id="KW-0805">Transcription regulation</keyword>
<dbReference type="GeneID" id="106805487"/>
<evidence type="ECO:0000256" key="1">
    <source>
        <dbReference type="ARBA" id="ARBA00004123"/>
    </source>
</evidence>
<evidence type="ECO:0000313" key="10">
    <source>
        <dbReference type="Proteomes" id="UP000695022"/>
    </source>
</evidence>
<dbReference type="InterPro" id="IPR046347">
    <property type="entry name" value="bZIP_sf"/>
</dbReference>
<dbReference type="CDD" id="cd14690">
    <property type="entry name" value="bZIP_CREB1"/>
    <property type="match status" value="1"/>
</dbReference>
<dbReference type="RefSeq" id="XP_014662581.1">
    <property type="nucleotide sequence ID" value="XM_014807095.1"/>
</dbReference>
<dbReference type="Gene3D" id="1.20.5.170">
    <property type="match status" value="1"/>
</dbReference>
<dbReference type="SMART" id="SM00338">
    <property type="entry name" value="BRLZ"/>
    <property type="match status" value="1"/>
</dbReference>
<dbReference type="PANTHER" id="PTHR45879:SF3">
    <property type="entry name" value="CYCLIC AMP RESPONSE ELEMENT-BINDING PROTEIN B"/>
    <property type="match status" value="1"/>
</dbReference>
<evidence type="ECO:0000256" key="2">
    <source>
        <dbReference type="ARBA" id="ARBA00023015"/>
    </source>
</evidence>
<evidence type="ECO:0000256" key="7">
    <source>
        <dbReference type="SAM" id="MobiDB-lite"/>
    </source>
</evidence>
<dbReference type="Pfam" id="PF02173">
    <property type="entry name" value="pKID"/>
    <property type="match status" value="1"/>
</dbReference>
<evidence type="ECO:0000256" key="3">
    <source>
        <dbReference type="ARBA" id="ARBA00023125"/>
    </source>
</evidence>
<evidence type="ECO:0000256" key="5">
    <source>
        <dbReference type="ARBA" id="ARBA00023242"/>
    </source>
</evidence>
<dbReference type="Pfam" id="PF00170">
    <property type="entry name" value="bZIP_1"/>
    <property type="match status" value="1"/>
</dbReference>
<dbReference type="PROSITE" id="PS50217">
    <property type="entry name" value="BZIP"/>
    <property type="match status" value="1"/>
</dbReference>
<dbReference type="PROSITE" id="PS00036">
    <property type="entry name" value="BZIP_BASIC"/>
    <property type="match status" value="1"/>
</dbReference>
<evidence type="ECO:0000259" key="9">
    <source>
        <dbReference type="PROSITE" id="PS50953"/>
    </source>
</evidence>
<feature type="compositionally biased region" description="Low complexity" evidence="7">
    <location>
        <begin position="114"/>
        <end position="127"/>
    </location>
</feature>
<keyword evidence="6" id="KW-0175">Coiled coil</keyword>
<comment type="subcellular location">
    <subcellularLocation>
        <location evidence="1">Nucleus</location>
    </subcellularLocation>
</comment>
<feature type="domain" description="KID" evidence="9">
    <location>
        <begin position="60"/>
        <end position="119"/>
    </location>
</feature>
<dbReference type="InterPro" id="IPR001630">
    <property type="entry name" value="Leuzip_CREB"/>
</dbReference>
<keyword evidence="5" id="KW-0539">Nucleus</keyword>
<dbReference type="PRINTS" id="PR00041">
    <property type="entry name" value="LEUZIPPRCREB"/>
</dbReference>
<organism evidence="10 12">
    <name type="scientific">Priapulus caudatus</name>
    <name type="common">Priapulid worm</name>
    <dbReference type="NCBI Taxonomy" id="37621"/>
    <lineage>
        <taxon>Eukaryota</taxon>
        <taxon>Metazoa</taxon>
        <taxon>Ecdysozoa</taxon>
        <taxon>Scalidophora</taxon>
        <taxon>Priapulida</taxon>
        <taxon>Priapulimorpha</taxon>
        <taxon>Priapulimorphida</taxon>
        <taxon>Priapulidae</taxon>
        <taxon>Priapulus</taxon>
    </lineage>
</organism>
<keyword evidence="4" id="KW-0804">Transcription</keyword>
<dbReference type="InterPro" id="IPR003102">
    <property type="entry name" value="CREB1-like_pKID"/>
</dbReference>
<keyword evidence="10" id="KW-1185">Reference proteome</keyword>
<evidence type="ECO:0000259" key="8">
    <source>
        <dbReference type="PROSITE" id="PS50217"/>
    </source>
</evidence>
<feature type="region of interest" description="Disordered" evidence="7">
    <location>
        <begin position="1"/>
        <end position="26"/>
    </location>
</feature>
<keyword evidence="3" id="KW-0238">DNA-binding</keyword>
<reference evidence="11 12" key="1">
    <citation type="submission" date="2025-05" db="UniProtKB">
        <authorList>
            <consortium name="RefSeq"/>
        </authorList>
    </citation>
    <scope>IDENTIFICATION</scope>
</reference>
<protein>
    <submittedName>
        <fullName evidence="11 12">Cyclic AMP-dependent transcription factor ATF-1-like</fullName>
    </submittedName>
</protein>
<feature type="domain" description="BZIP" evidence="8">
    <location>
        <begin position="247"/>
        <end position="296"/>
    </location>
</feature>
<dbReference type="RefSeq" id="XP_014662582.1">
    <property type="nucleotide sequence ID" value="XM_014807096.1"/>
</dbReference>
<gene>
    <name evidence="11 12" type="primary">LOC106805487</name>
</gene>
<evidence type="ECO:0000256" key="6">
    <source>
        <dbReference type="SAM" id="Coils"/>
    </source>
</evidence>
<dbReference type="PANTHER" id="PTHR45879">
    <property type="entry name" value="CYCLIC AMP RESPONSE ELEMENT-BINDING PROTEIN B"/>
    <property type="match status" value="1"/>
</dbReference>
<dbReference type="Proteomes" id="UP000695022">
    <property type="component" value="Unplaced"/>
</dbReference>
<feature type="compositionally biased region" description="Basic and acidic residues" evidence="7">
    <location>
        <begin position="71"/>
        <end position="88"/>
    </location>
</feature>